<dbReference type="GO" id="GO:0016020">
    <property type="term" value="C:membrane"/>
    <property type="evidence" value="ECO:0007669"/>
    <property type="project" value="UniProtKB-SubCell"/>
</dbReference>
<protein>
    <recommendedName>
        <fullName evidence="7">LITAF domain-containing protein</fullName>
    </recommendedName>
</protein>
<evidence type="ECO:0000256" key="3">
    <source>
        <dbReference type="ARBA" id="ARBA00022723"/>
    </source>
</evidence>
<sequence>MEKANTTHKERKLEKATFVPKEFMGSEYIAVGQVIPPPVPTHAVYYANPYGQPSAPVGNLSYPVTSVQMGSEESKEDARIQSLRMNAQVLTINPGPKLISREPVIVKCPHCNQTGVTTVRKQNGMLVYASSVICCLVGMGPCALVPWCIGDLKDCIHECHFCGNVVAVVKRHENL</sequence>
<reference evidence="8" key="1">
    <citation type="submission" date="2021-01" db="EMBL/GenBank/DDBJ databases">
        <authorList>
            <person name="Corre E."/>
            <person name="Pelletier E."/>
            <person name="Niang G."/>
            <person name="Scheremetjew M."/>
            <person name="Finn R."/>
            <person name="Kale V."/>
            <person name="Holt S."/>
            <person name="Cochrane G."/>
            <person name="Meng A."/>
            <person name="Brown T."/>
            <person name="Cohen L."/>
        </authorList>
    </citation>
    <scope>NUCLEOTIDE SEQUENCE</scope>
    <source>
        <strain evidence="8">FSP1.4</strain>
    </source>
</reference>
<organism evidence="8">
    <name type="scientific">Euplotes harpa</name>
    <dbReference type="NCBI Taxonomy" id="151035"/>
    <lineage>
        <taxon>Eukaryota</taxon>
        <taxon>Sar</taxon>
        <taxon>Alveolata</taxon>
        <taxon>Ciliophora</taxon>
        <taxon>Intramacronucleata</taxon>
        <taxon>Spirotrichea</taxon>
        <taxon>Hypotrichia</taxon>
        <taxon>Euplotida</taxon>
        <taxon>Euplotidae</taxon>
        <taxon>Euplotes</taxon>
    </lineage>
</organism>
<keyword evidence="6" id="KW-0812">Transmembrane</keyword>
<evidence type="ECO:0000256" key="1">
    <source>
        <dbReference type="ARBA" id="ARBA00004170"/>
    </source>
</evidence>
<dbReference type="InterPro" id="IPR037519">
    <property type="entry name" value="LITAF_fam"/>
</dbReference>
<evidence type="ECO:0000259" key="7">
    <source>
        <dbReference type="PROSITE" id="PS51837"/>
    </source>
</evidence>
<dbReference type="Pfam" id="PF10601">
    <property type="entry name" value="zf-LITAF-like"/>
    <property type="match status" value="1"/>
</dbReference>
<feature type="domain" description="LITAF" evidence="7">
    <location>
        <begin position="87"/>
        <end position="171"/>
    </location>
</feature>
<evidence type="ECO:0000256" key="6">
    <source>
        <dbReference type="SAM" id="Phobius"/>
    </source>
</evidence>
<name>A0A7S3JPA4_9SPIT</name>
<evidence type="ECO:0000256" key="2">
    <source>
        <dbReference type="ARBA" id="ARBA00005975"/>
    </source>
</evidence>
<comment type="similarity">
    <text evidence="2">Belongs to the CDIP1/LITAF family.</text>
</comment>
<evidence type="ECO:0000256" key="4">
    <source>
        <dbReference type="ARBA" id="ARBA00022833"/>
    </source>
</evidence>
<dbReference type="GO" id="GO:0008270">
    <property type="term" value="F:zinc ion binding"/>
    <property type="evidence" value="ECO:0007669"/>
    <property type="project" value="TreeGrafter"/>
</dbReference>
<keyword evidence="3" id="KW-0479">Metal-binding</keyword>
<dbReference type="InterPro" id="IPR006629">
    <property type="entry name" value="LITAF"/>
</dbReference>
<evidence type="ECO:0000313" key="8">
    <source>
        <dbReference type="EMBL" id="CAE0359109.1"/>
    </source>
</evidence>
<dbReference type="PROSITE" id="PS51837">
    <property type="entry name" value="LITAF"/>
    <property type="match status" value="1"/>
</dbReference>
<dbReference type="PANTHER" id="PTHR23292:SF6">
    <property type="entry name" value="FI16602P1-RELATED"/>
    <property type="match status" value="1"/>
</dbReference>
<evidence type="ECO:0000256" key="5">
    <source>
        <dbReference type="ARBA" id="ARBA00023136"/>
    </source>
</evidence>
<dbReference type="AlphaFoldDB" id="A0A7S3JPA4"/>
<feature type="transmembrane region" description="Helical" evidence="6">
    <location>
        <begin position="126"/>
        <end position="147"/>
    </location>
</feature>
<dbReference type="PANTHER" id="PTHR23292">
    <property type="entry name" value="LIPOPOLYSACCHARIDE-INDUCED TUMOR NECROSIS FACTOR-ALPHA FACTOR"/>
    <property type="match status" value="1"/>
</dbReference>
<keyword evidence="6" id="KW-1133">Transmembrane helix</keyword>
<keyword evidence="4" id="KW-0862">Zinc</keyword>
<accession>A0A7S3JPA4</accession>
<gene>
    <name evidence="8" type="ORF">EHAR0213_LOCUS18033</name>
</gene>
<dbReference type="SMART" id="SM00714">
    <property type="entry name" value="LITAF"/>
    <property type="match status" value="1"/>
</dbReference>
<comment type="subcellular location">
    <subcellularLocation>
        <location evidence="1">Membrane</location>
        <topology evidence="1">Peripheral membrane protein</topology>
    </subcellularLocation>
</comment>
<dbReference type="EMBL" id="HBII01043193">
    <property type="protein sequence ID" value="CAE0359109.1"/>
    <property type="molecule type" value="Transcribed_RNA"/>
</dbReference>
<keyword evidence="5 6" id="KW-0472">Membrane</keyword>
<proteinExistence type="inferred from homology"/>